<dbReference type="PANTHER" id="PTHR30558:SF7">
    <property type="entry name" value="TOL-PAL SYSTEM PROTEIN TOLR"/>
    <property type="match status" value="1"/>
</dbReference>
<evidence type="ECO:0000256" key="5">
    <source>
        <dbReference type="ARBA" id="ARBA00023136"/>
    </source>
</evidence>
<dbReference type="GO" id="GO:0022857">
    <property type="term" value="F:transmembrane transporter activity"/>
    <property type="evidence" value="ECO:0007669"/>
    <property type="project" value="InterPro"/>
</dbReference>
<dbReference type="Pfam" id="PF02472">
    <property type="entry name" value="ExbD"/>
    <property type="match status" value="1"/>
</dbReference>
<feature type="transmembrane region" description="Helical" evidence="6">
    <location>
        <begin position="12"/>
        <end position="31"/>
    </location>
</feature>
<dbReference type="EMBL" id="UOFC01000206">
    <property type="protein sequence ID" value="VAW48418.1"/>
    <property type="molecule type" value="Genomic_DNA"/>
</dbReference>
<organism evidence="7">
    <name type="scientific">hydrothermal vent metagenome</name>
    <dbReference type="NCBI Taxonomy" id="652676"/>
    <lineage>
        <taxon>unclassified sequences</taxon>
        <taxon>metagenomes</taxon>
        <taxon>ecological metagenomes</taxon>
    </lineage>
</organism>
<dbReference type="Gene3D" id="3.30.420.270">
    <property type="match status" value="1"/>
</dbReference>
<name>A0A3B0VXQ0_9ZZZZ</name>
<dbReference type="PANTHER" id="PTHR30558">
    <property type="entry name" value="EXBD MEMBRANE COMPONENT OF PMF-DRIVEN MACROMOLECULE IMPORT SYSTEM"/>
    <property type="match status" value="1"/>
</dbReference>
<evidence type="ECO:0000256" key="6">
    <source>
        <dbReference type="SAM" id="Phobius"/>
    </source>
</evidence>
<dbReference type="AlphaFoldDB" id="A0A3B0VXQ0"/>
<dbReference type="GO" id="GO:0005886">
    <property type="term" value="C:plasma membrane"/>
    <property type="evidence" value="ECO:0007669"/>
    <property type="project" value="UniProtKB-SubCell"/>
</dbReference>
<evidence type="ECO:0000256" key="4">
    <source>
        <dbReference type="ARBA" id="ARBA00022989"/>
    </source>
</evidence>
<proteinExistence type="predicted"/>
<reference evidence="7" key="1">
    <citation type="submission" date="2018-06" db="EMBL/GenBank/DDBJ databases">
        <authorList>
            <person name="Zhirakovskaya E."/>
        </authorList>
    </citation>
    <scope>NUCLEOTIDE SEQUENCE</scope>
</reference>
<dbReference type="InterPro" id="IPR003400">
    <property type="entry name" value="ExbD"/>
</dbReference>
<evidence type="ECO:0000256" key="3">
    <source>
        <dbReference type="ARBA" id="ARBA00022692"/>
    </source>
</evidence>
<accession>A0A3B0VXQ0</accession>
<evidence type="ECO:0000256" key="2">
    <source>
        <dbReference type="ARBA" id="ARBA00022475"/>
    </source>
</evidence>
<evidence type="ECO:0000256" key="1">
    <source>
        <dbReference type="ARBA" id="ARBA00004162"/>
    </source>
</evidence>
<keyword evidence="5 6" id="KW-0472">Membrane</keyword>
<keyword evidence="2" id="KW-1003">Cell membrane</keyword>
<sequence>MKRFDNINVIPLIDVILVLLAIVLMTASFIVKDSLNIELPDTQSTQSYVPEQDVTPVYFHIDHNNQLYIDEAPQTQAFAHQFIKQLTPEQSIVIQVDKKAEFGQFVQLIDALKQQQLDKLTILTKARES</sequence>
<protein>
    <submittedName>
        <fullName evidence="7">Biopolymer transport protein ExbD/TolR</fullName>
    </submittedName>
</protein>
<evidence type="ECO:0000313" key="7">
    <source>
        <dbReference type="EMBL" id="VAW48418.1"/>
    </source>
</evidence>
<keyword evidence="4 6" id="KW-1133">Transmembrane helix</keyword>
<gene>
    <name evidence="7" type="ORF">MNBD_GAMMA03-969</name>
</gene>
<keyword evidence="3 6" id="KW-0812">Transmembrane</keyword>
<comment type="subcellular location">
    <subcellularLocation>
        <location evidence="1">Cell membrane</location>
        <topology evidence="1">Single-pass membrane protein</topology>
    </subcellularLocation>
</comment>